<dbReference type="AlphaFoldDB" id="A0AAV2KG04"/>
<organism evidence="1 2">
    <name type="scientific">Knipowitschia caucasica</name>
    <name type="common">Caucasian dwarf goby</name>
    <name type="synonym">Pomatoschistus caucasicus</name>
    <dbReference type="NCBI Taxonomy" id="637954"/>
    <lineage>
        <taxon>Eukaryota</taxon>
        <taxon>Metazoa</taxon>
        <taxon>Chordata</taxon>
        <taxon>Craniata</taxon>
        <taxon>Vertebrata</taxon>
        <taxon>Euteleostomi</taxon>
        <taxon>Actinopterygii</taxon>
        <taxon>Neopterygii</taxon>
        <taxon>Teleostei</taxon>
        <taxon>Neoteleostei</taxon>
        <taxon>Acanthomorphata</taxon>
        <taxon>Gobiaria</taxon>
        <taxon>Gobiiformes</taxon>
        <taxon>Gobioidei</taxon>
        <taxon>Gobiidae</taxon>
        <taxon>Gobiinae</taxon>
        <taxon>Knipowitschia</taxon>
    </lineage>
</organism>
<accession>A0AAV2KG04</accession>
<gene>
    <name evidence="1" type="ORF">KC01_LOCUS16522</name>
</gene>
<reference evidence="1 2" key="1">
    <citation type="submission" date="2024-04" db="EMBL/GenBank/DDBJ databases">
        <authorList>
            <person name="Waldvogel A.-M."/>
            <person name="Schoenle A."/>
        </authorList>
    </citation>
    <scope>NUCLEOTIDE SEQUENCE [LARGE SCALE GENOMIC DNA]</scope>
</reference>
<sequence>MFFRILPRLTPGYIRYLQTQAAQTVLQPRFSPLMPRTALLMGLMGIGMSGYSTRQLTLHYKPASHLFR</sequence>
<name>A0AAV2KG04_KNICA</name>
<dbReference type="EMBL" id="OZ035839">
    <property type="protein sequence ID" value="CAL1586467.1"/>
    <property type="molecule type" value="Genomic_DNA"/>
</dbReference>
<dbReference type="Proteomes" id="UP001497482">
    <property type="component" value="Chromosome 17"/>
</dbReference>
<protein>
    <submittedName>
        <fullName evidence="1">Uncharacterized protein</fullName>
    </submittedName>
</protein>
<evidence type="ECO:0000313" key="2">
    <source>
        <dbReference type="Proteomes" id="UP001497482"/>
    </source>
</evidence>
<proteinExistence type="predicted"/>
<evidence type="ECO:0000313" key="1">
    <source>
        <dbReference type="EMBL" id="CAL1586467.1"/>
    </source>
</evidence>
<keyword evidence="2" id="KW-1185">Reference proteome</keyword>